<evidence type="ECO:0000259" key="5">
    <source>
        <dbReference type="Pfam" id="PF14905"/>
    </source>
</evidence>
<dbReference type="Pfam" id="PF14905">
    <property type="entry name" value="OMP_b-brl_3"/>
    <property type="match status" value="1"/>
</dbReference>
<evidence type="ECO:0000256" key="1">
    <source>
        <dbReference type="ARBA" id="ARBA00004442"/>
    </source>
</evidence>
<dbReference type="InterPro" id="IPR036942">
    <property type="entry name" value="Beta-barrel_TonB_sf"/>
</dbReference>
<reference evidence="6 7" key="1">
    <citation type="submission" date="2016-10" db="EMBL/GenBank/DDBJ databases">
        <authorList>
            <person name="de Groot N.N."/>
        </authorList>
    </citation>
    <scope>NUCLEOTIDE SEQUENCE [LARGE SCALE GENOMIC DNA]</scope>
    <source>
        <strain evidence="6 7">DSM 19938</strain>
    </source>
</reference>
<keyword evidence="2" id="KW-0472">Membrane</keyword>
<keyword evidence="3" id="KW-0998">Cell outer membrane</keyword>
<organism evidence="6 7">
    <name type="scientific">Dyadobacter koreensis</name>
    <dbReference type="NCBI Taxonomy" id="408657"/>
    <lineage>
        <taxon>Bacteria</taxon>
        <taxon>Pseudomonadati</taxon>
        <taxon>Bacteroidota</taxon>
        <taxon>Cytophagia</taxon>
        <taxon>Cytophagales</taxon>
        <taxon>Spirosomataceae</taxon>
        <taxon>Dyadobacter</taxon>
    </lineage>
</organism>
<feature type="domain" description="TonB-dependent receptor plug" evidence="4">
    <location>
        <begin position="143"/>
        <end position="224"/>
    </location>
</feature>
<sequence length="806" mass="90277">MTLIVSLILLTTKKLYAQKNLADRKIMGFISDSASQKKLDFITVNLMTDKNTVVKVDYTKEDGSFTFSGLKPVRYQVIVVGVGYKNKMINADLSDSTRLVLNLETITLSQAALGLKEVKITAAKPLVTQEVDRLSYDLQADPESKVNSVLDMMRKVPLLSVDADNTVYLKGNSDFKILINGKPSSMMERSYKDVLRSMPASSIERIEVITTPPAKYDAEGLAGIINIITNRKIDNGYNGSLNLSEKFPNGGPGLGGSFSARFGKLGMSAFGGASSFNAPLTTNSALRNTFGIEPTTLLQNGTNQSDSKNAYLGYEITYEIDTLNLLSAQLNINGSKSNGVMTQNSSLQNTQDILQNYMLRNLNNGNGSGMDAAVNYQKGFRADKNRLLTFSYRIFSYGNKQRNNIAFSERLDYNMPDYRQLNDQRFSEQTFQIDYVYPGKKLNIEAGIKAIFRDNKSDFQNWSLNNENDQFEIQPGLGNKYRNEQNVFGAYNTYQFSTKKWTFKGGARIEQTVINADFISSESSVNQNYFNVIPSVSVNRKLKGNSALNLGFTQRIQRPGIYQLNPFVDRSNPNFERTGNPNLKPSNVNDIQLAYNWSKKMSINFGVGYSFFKDLIFPVSVYDSVTNITRTSYGNTGTAKLPQSNLNINYPITKKWNFSLNARVAYGMVKGIVNDVLIKNEGLMYQISTSTGYRFDKDWRVNANLNANGPSVSLQGTSNAMVSTSFSVNKDIIKDKLSLSAAVNNPFTKYRYNRNESNGPDFAQVNNRRDYFRSFNFSVNYKFGKLKDAIKKNKRGIRNDDVQSGN</sequence>
<evidence type="ECO:0000313" key="7">
    <source>
        <dbReference type="Proteomes" id="UP000199532"/>
    </source>
</evidence>
<dbReference type="InterPro" id="IPR012910">
    <property type="entry name" value="Plug_dom"/>
</dbReference>
<protein>
    <submittedName>
        <fullName evidence="6">Outer membrane receptor proteins, mostly Fe transport</fullName>
    </submittedName>
</protein>
<dbReference type="EMBL" id="FNXY01000001">
    <property type="protein sequence ID" value="SEI43127.1"/>
    <property type="molecule type" value="Genomic_DNA"/>
</dbReference>
<evidence type="ECO:0000256" key="3">
    <source>
        <dbReference type="ARBA" id="ARBA00023237"/>
    </source>
</evidence>
<dbReference type="InterPro" id="IPR037066">
    <property type="entry name" value="Plug_dom_sf"/>
</dbReference>
<dbReference type="Gene3D" id="2.170.130.10">
    <property type="entry name" value="TonB-dependent receptor, plug domain"/>
    <property type="match status" value="1"/>
</dbReference>
<dbReference type="InterPro" id="IPR041700">
    <property type="entry name" value="OMP_b-brl_3"/>
</dbReference>
<keyword evidence="6" id="KW-0675">Receptor</keyword>
<dbReference type="Gene3D" id="2.40.170.20">
    <property type="entry name" value="TonB-dependent receptor, beta-barrel domain"/>
    <property type="match status" value="1"/>
</dbReference>
<dbReference type="SUPFAM" id="SSF49478">
    <property type="entry name" value="Cna protein B-type domain"/>
    <property type="match status" value="1"/>
</dbReference>
<feature type="domain" description="Outer membrane protein beta-barrel" evidence="5">
    <location>
        <begin position="383"/>
        <end position="781"/>
    </location>
</feature>
<evidence type="ECO:0000256" key="2">
    <source>
        <dbReference type="ARBA" id="ARBA00023136"/>
    </source>
</evidence>
<evidence type="ECO:0000313" key="6">
    <source>
        <dbReference type="EMBL" id="SEI43127.1"/>
    </source>
</evidence>
<comment type="subcellular location">
    <subcellularLocation>
        <location evidence="1">Cell outer membrane</location>
    </subcellularLocation>
</comment>
<gene>
    <name evidence="6" type="ORF">SAMN04487995_0665</name>
</gene>
<dbReference type="STRING" id="408657.SAMN04487995_0665"/>
<name>A0A1H6QSF7_9BACT</name>
<dbReference type="PANTHER" id="PTHR40980">
    <property type="entry name" value="PLUG DOMAIN-CONTAINING PROTEIN"/>
    <property type="match status" value="1"/>
</dbReference>
<dbReference type="Gene3D" id="2.60.40.1120">
    <property type="entry name" value="Carboxypeptidase-like, regulatory domain"/>
    <property type="match status" value="1"/>
</dbReference>
<proteinExistence type="predicted"/>
<dbReference type="SUPFAM" id="SSF56935">
    <property type="entry name" value="Porins"/>
    <property type="match status" value="1"/>
</dbReference>
<dbReference type="AlphaFoldDB" id="A0A1H6QSF7"/>
<keyword evidence="7" id="KW-1185">Reference proteome</keyword>
<dbReference type="PANTHER" id="PTHR40980:SF4">
    <property type="entry name" value="TONB-DEPENDENT RECEPTOR-LIKE BETA-BARREL DOMAIN-CONTAINING PROTEIN"/>
    <property type="match status" value="1"/>
</dbReference>
<dbReference type="Pfam" id="PF07715">
    <property type="entry name" value="Plug"/>
    <property type="match status" value="1"/>
</dbReference>
<accession>A0A1H6QSF7</accession>
<evidence type="ECO:0000259" key="4">
    <source>
        <dbReference type="Pfam" id="PF07715"/>
    </source>
</evidence>
<dbReference type="GO" id="GO:0009279">
    <property type="term" value="C:cell outer membrane"/>
    <property type="evidence" value="ECO:0007669"/>
    <property type="project" value="UniProtKB-SubCell"/>
</dbReference>
<dbReference type="Proteomes" id="UP000199532">
    <property type="component" value="Unassembled WGS sequence"/>
</dbReference>